<keyword evidence="1" id="KW-0472">Membrane</keyword>
<evidence type="ECO:0000313" key="2">
    <source>
        <dbReference type="EMBL" id="MDC1880595.1"/>
    </source>
</evidence>
<keyword evidence="1" id="KW-1133">Transmembrane helix</keyword>
<name>A0AAW6GP05_BACUN</name>
<reference evidence="2" key="1">
    <citation type="submission" date="2022-10" db="EMBL/GenBank/DDBJ databases">
        <title>Human gut microbiome strain richness.</title>
        <authorList>
            <person name="Chen-Liaw A."/>
        </authorList>
    </citation>
    <scope>NUCLEOTIDE SEQUENCE</scope>
    <source>
        <strain evidence="2">1001713st2_A4_1001713B170214_170313</strain>
    </source>
</reference>
<feature type="transmembrane region" description="Helical" evidence="1">
    <location>
        <begin position="23"/>
        <end position="47"/>
    </location>
</feature>
<proteinExistence type="predicted"/>
<gene>
    <name evidence="2" type="ORF">POZ24_11215</name>
</gene>
<dbReference type="RefSeq" id="WP_118936914.1">
    <property type="nucleotide sequence ID" value="NZ_JAQNRR010000010.1"/>
</dbReference>
<feature type="transmembrane region" description="Helical" evidence="1">
    <location>
        <begin position="140"/>
        <end position="160"/>
    </location>
</feature>
<sequence>MEELIRKFINFFESDRISVSRKIAIPLLMLLVVLALDNILGISYYWINKIEIDYIVKVEEAKAVCESDSIILFHLDDKIEKAINRKNIFQWFASLFENANIEKNTEVNITNSDGNILSVIGKWFPEVERNQMWHTVTSSLLWVILFAILLLFLIFAPFVVEKDKVATIIGVIFGLGILAFLIWITQWIFGLIPVILNRAYINYALQLGLNLVPIMALTIGSIKEAKKKKLT</sequence>
<organism evidence="2 3">
    <name type="scientific">Bacteroides uniformis</name>
    <dbReference type="NCBI Taxonomy" id="820"/>
    <lineage>
        <taxon>Bacteria</taxon>
        <taxon>Pseudomonadati</taxon>
        <taxon>Bacteroidota</taxon>
        <taxon>Bacteroidia</taxon>
        <taxon>Bacteroidales</taxon>
        <taxon>Bacteroidaceae</taxon>
        <taxon>Bacteroides</taxon>
    </lineage>
</organism>
<comment type="caution">
    <text evidence="2">The sequence shown here is derived from an EMBL/GenBank/DDBJ whole genome shotgun (WGS) entry which is preliminary data.</text>
</comment>
<dbReference type="AlphaFoldDB" id="A0AAW6GP05"/>
<dbReference type="Proteomes" id="UP001213309">
    <property type="component" value="Unassembled WGS sequence"/>
</dbReference>
<evidence type="ECO:0008006" key="4">
    <source>
        <dbReference type="Google" id="ProtNLM"/>
    </source>
</evidence>
<protein>
    <recommendedName>
        <fullName evidence="4">DUF1189 domain-containing protein</fullName>
    </recommendedName>
</protein>
<dbReference type="EMBL" id="JAQNSG010000008">
    <property type="protein sequence ID" value="MDC1880595.1"/>
    <property type="molecule type" value="Genomic_DNA"/>
</dbReference>
<evidence type="ECO:0000313" key="3">
    <source>
        <dbReference type="Proteomes" id="UP001213309"/>
    </source>
</evidence>
<accession>A0AAW6GP05</accession>
<evidence type="ECO:0000256" key="1">
    <source>
        <dbReference type="SAM" id="Phobius"/>
    </source>
</evidence>
<keyword evidence="1" id="KW-0812">Transmembrane</keyword>
<feature type="transmembrane region" description="Helical" evidence="1">
    <location>
        <begin position="201"/>
        <end position="222"/>
    </location>
</feature>
<feature type="transmembrane region" description="Helical" evidence="1">
    <location>
        <begin position="167"/>
        <end position="189"/>
    </location>
</feature>